<organism evidence="1 2">
    <name type="scientific">Rhododendron griersonianum</name>
    <dbReference type="NCBI Taxonomy" id="479676"/>
    <lineage>
        <taxon>Eukaryota</taxon>
        <taxon>Viridiplantae</taxon>
        <taxon>Streptophyta</taxon>
        <taxon>Embryophyta</taxon>
        <taxon>Tracheophyta</taxon>
        <taxon>Spermatophyta</taxon>
        <taxon>Magnoliopsida</taxon>
        <taxon>eudicotyledons</taxon>
        <taxon>Gunneridae</taxon>
        <taxon>Pentapetalae</taxon>
        <taxon>asterids</taxon>
        <taxon>Ericales</taxon>
        <taxon>Ericaceae</taxon>
        <taxon>Ericoideae</taxon>
        <taxon>Rhodoreae</taxon>
        <taxon>Rhododendron</taxon>
    </lineage>
</organism>
<comment type="caution">
    <text evidence="1">The sequence shown here is derived from an EMBL/GenBank/DDBJ whole genome shotgun (WGS) entry which is preliminary data.</text>
</comment>
<dbReference type="AlphaFoldDB" id="A0AAV6IBC3"/>
<protein>
    <submittedName>
        <fullName evidence="1">Uncharacterized protein</fullName>
    </submittedName>
</protein>
<gene>
    <name evidence="1" type="ORF">RHGRI_032185</name>
</gene>
<proteinExistence type="predicted"/>
<keyword evidence="2" id="KW-1185">Reference proteome</keyword>
<sequence length="109" mass="12395">MATITPTPQKLQQLIGNEAMRSQILKELKSVLKVAKKKSSAATAAISRLKERFRDVTRVFSREELADIGEEFRTLTHKEMKADEELDAANERVLVEKELKDQDKLAVLE</sequence>
<dbReference type="Proteomes" id="UP000823749">
    <property type="component" value="Chromosome 11"/>
</dbReference>
<evidence type="ECO:0000313" key="1">
    <source>
        <dbReference type="EMBL" id="KAG5525813.1"/>
    </source>
</evidence>
<evidence type="ECO:0000313" key="2">
    <source>
        <dbReference type="Proteomes" id="UP000823749"/>
    </source>
</evidence>
<reference evidence="1" key="1">
    <citation type="submission" date="2020-08" db="EMBL/GenBank/DDBJ databases">
        <title>Plant Genome Project.</title>
        <authorList>
            <person name="Zhang R.-G."/>
        </authorList>
    </citation>
    <scope>NUCLEOTIDE SEQUENCE</scope>
    <source>
        <strain evidence="1">WSP0</strain>
        <tissue evidence="1">Leaf</tissue>
    </source>
</reference>
<dbReference type="EMBL" id="JACTNZ010000011">
    <property type="protein sequence ID" value="KAG5525813.1"/>
    <property type="molecule type" value="Genomic_DNA"/>
</dbReference>
<accession>A0AAV6IBC3</accession>
<name>A0AAV6IBC3_9ERIC</name>